<gene>
    <name evidence="2" type="ORF">R3P38DRAFT_2800964</name>
</gene>
<evidence type="ECO:0000313" key="3">
    <source>
        <dbReference type="Proteomes" id="UP001362999"/>
    </source>
</evidence>
<proteinExistence type="predicted"/>
<sequence length="211" mass="23343">MQLYLEYNRMVRYGEDVRGRSVARRDIETDGSSVGVGGSESCCADVPGLNVVLRRRASDARSKGRRLRRGGRPTRRRKESKWGVLTPRKGGGGVVGGIDRAGGRAVVPGLNVASRRRSSSREGASPSNLSGSDSNPPFSLPFPLATSLRRRRKRVEPKLVLVRWKRRERACRVGADEAVAWGVGEEPGLDVSWRRRASDIVGRLGRWRAQR</sequence>
<evidence type="ECO:0000313" key="2">
    <source>
        <dbReference type="EMBL" id="KAK6993233.1"/>
    </source>
</evidence>
<accession>A0AAV9ZWC4</accession>
<dbReference type="Proteomes" id="UP001362999">
    <property type="component" value="Unassembled WGS sequence"/>
</dbReference>
<comment type="caution">
    <text evidence="2">The sequence shown here is derived from an EMBL/GenBank/DDBJ whole genome shotgun (WGS) entry which is preliminary data.</text>
</comment>
<feature type="compositionally biased region" description="Polar residues" evidence="1">
    <location>
        <begin position="125"/>
        <end position="137"/>
    </location>
</feature>
<organism evidence="2 3">
    <name type="scientific">Favolaschia claudopus</name>
    <dbReference type="NCBI Taxonomy" id="2862362"/>
    <lineage>
        <taxon>Eukaryota</taxon>
        <taxon>Fungi</taxon>
        <taxon>Dikarya</taxon>
        <taxon>Basidiomycota</taxon>
        <taxon>Agaricomycotina</taxon>
        <taxon>Agaricomycetes</taxon>
        <taxon>Agaricomycetidae</taxon>
        <taxon>Agaricales</taxon>
        <taxon>Marasmiineae</taxon>
        <taxon>Mycenaceae</taxon>
        <taxon>Favolaschia</taxon>
    </lineage>
</organism>
<dbReference type="AlphaFoldDB" id="A0AAV9ZWC4"/>
<protein>
    <submittedName>
        <fullName evidence="2">Uncharacterized protein</fullName>
    </submittedName>
</protein>
<feature type="compositionally biased region" description="Gly residues" evidence="1">
    <location>
        <begin position="89"/>
        <end position="100"/>
    </location>
</feature>
<keyword evidence="3" id="KW-1185">Reference proteome</keyword>
<dbReference type="EMBL" id="JAWWNJ010000103">
    <property type="protein sequence ID" value="KAK6993233.1"/>
    <property type="molecule type" value="Genomic_DNA"/>
</dbReference>
<name>A0AAV9ZWC4_9AGAR</name>
<feature type="region of interest" description="Disordered" evidence="1">
    <location>
        <begin position="57"/>
        <end position="143"/>
    </location>
</feature>
<evidence type="ECO:0000256" key="1">
    <source>
        <dbReference type="SAM" id="MobiDB-lite"/>
    </source>
</evidence>
<feature type="compositionally biased region" description="Basic residues" evidence="1">
    <location>
        <begin position="63"/>
        <end position="79"/>
    </location>
</feature>
<reference evidence="2 3" key="1">
    <citation type="journal article" date="2024" name="J Genomics">
        <title>Draft genome sequencing and assembly of Favolaschia claudopus CIRM-BRFM 2984 isolated from oak limbs.</title>
        <authorList>
            <person name="Navarro D."/>
            <person name="Drula E."/>
            <person name="Chaduli D."/>
            <person name="Cazenave R."/>
            <person name="Ahrendt S."/>
            <person name="Wang J."/>
            <person name="Lipzen A."/>
            <person name="Daum C."/>
            <person name="Barry K."/>
            <person name="Grigoriev I.V."/>
            <person name="Favel A."/>
            <person name="Rosso M.N."/>
            <person name="Martin F."/>
        </authorList>
    </citation>
    <scope>NUCLEOTIDE SEQUENCE [LARGE SCALE GENOMIC DNA]</scope>
    <source>
        <strain evidence="2 3">CIRM-BRFM 2984</strain>
    </source>
</reference>